<feature type="compositionally biased region" description="Basic and acidic residues" evidence="9">
    <location>
        <begin position="353"/>
        <end position="362"/>
    </location>
</feature>
<feature type="compositionally biased region" description="Polar residues" evidence="9">
    <location>
        <begin position="1363"/>
        <end position="1372"/>
    </location>
</feature>
<dbReference type="Gene3D" id="1.25.40.10">
    <property type="entry name" value="Tetratricopeptide repeat domain"/>
    <property type="match status" value="2"/>
</dbReference>
<evidence type="ECO:0000256" key="1">
    <source>
        <dbReference type="ARBA" id="ARBA00004123"/>
    </source>
</evidence>
<feature type="compositionally biased region" description="Pro residues" evidence="9">
    <location>
        <begin position="1384"/>
        <end position="1402"/>
    </location>
</feature>
<dbReference type="InterPro" id="IPR033053">
    <property type="entry name" value="Hir3/CABIN1"/>
</dbReference>
<organism evidence="11 12">
    <name type="scientific">Salarias fasciatus</name>
    <name type="common">Jewelled blenny</name>
    <name type="synonym">Blennius fasciatus</name>
    <dbReference type="NCBI Taxonomy" id="181472"/>
    <lineage>
        <taxon>Eukaryota</taxon>
        <taxon>Metazoa</taxon>
        <taxon>Chordata</taxon>
        <taxon>Craniata</taxon>
        <taxon>Vertebrata</taxon>
        <taxon>Euteleostomi</taxon>
        <taxon>Actinopterygii</taxon>
        <taxon>Neopterygii</taxon>
        <taxon>Teleostei</taxon>
        <taxon>Neoteleostei</taxon>
        <taxon>Acanthomorphata</taxon>
        <taxon>Ovalentaria</taxon>
        <taxon>Blenniimorphae</taxon>
        <taxon>Blenniiformes</taxon>
        <taxon>Blennioidei</taxon>
        <taxon>Blenniidae</taxon>
        <taxon>Salariinae</taxon>
        <taxon>Salarias</taxon>
    </lineage>
</organism>
<dbReference type="PANTHER" id="PTHR15502">
    <property type="entry name" value="CALCINEURIN-BINDING PROTEIN CABIN 1-RELATED"/>
    <property type="match status" value="1"/>
</dbReference>
<protein>
    <recommendedName>
        <fullName evidence="7">Calcineurin-binding protein cabin-1</fullName>
    </recommendedName>
    <alternativeName>
        <fullName evidence="8">Calcineurin inhibitor</fullName>
    </alternativeName>
</protein>
<evidence type="ECO:0000259" key="10">
    <source>
        <dbReference type="Pfam" id="PF09047"/>
    </source>
</evidence>
<evidence type="ECO:0000256" key="3">
    <source>
        <dbReference type="ARBA" id="ARBA00022737"/>
    </source>
</evidence>
<dbReference type="SUPFAM" id="SSF48452">
    <property type="entry name" value="TPR-like"/>
    <property type="match status" value="2"/>
</dbReference>
<accession>A0A672HUT6</accession>
<comment type="subcellular location">
    <subcellularLocation>
        <location evidence="1">Nucleus</location>
    </subcellularLocation>
</comment>
<keyword evidence="5" id="KW-0156">Chromatin regulator</keyword>
<feature type="compositionally biased region" description="Low complexity" evidence="9">
    <location>
        <begin position="2000"/>
        <end position="2011"/>
    </location>
</feature>
<feature type="region of interest" description="Disordered" evidence="9">
    <location>
        <begin position="1261"/>
        <end position="1281"/>
    </location>
</feature>
<gene>
    <name evidence="11" type="primary">cabin1</name>
</gene>
<feature type="domain" description="Calcineurin-binding protein cabin-1 MEF2-binding" evidence="10">
    <location>
        <begin position="1961"/>
        <end position="1995"/>
    </location>
</feature>
<evidence type="ECO:0000256" key="7">
    <source>
        <dbReference type="ARBA" id="ARBA00071005"/>
    </source>
</evidence>
<feature type="region of interest" description="Disordered" evidence="9">
    <location>
        <begin position="1324"/>
        <end position="1429"/>
    </location>
</feature>
<feature type="region of interest" description="Disordered" evidence="9">
    <location>
        <begin position="347"/>
        <end position="369"/>
    </location>
</feature>
<evidence type="ECO:0000313" key="12">
    <source>
        <dbReference type="Proteomes" id="UP000472267"/>
    </source>
</evidence>
<evidence type="ECO:0000256" key="5">
    <source>
        <dbReference type="ARBA" id="ARBA00022853"/>
    </source>
</evidence>
<dbReference type="InterPro" id="IPR011990">
    <property type="entry name" value="TPR-like_helical_dom_sf"/>
</dbReference>
<evidence type="ECO:0000256" key="2">
    <source>
        <dbReference type="ARBA" id="ARBA00022553"/>
    </source>
</evidence>
<dbReference type="FunFam" id="1.25.40.10:FF:000076">
    <property type="entry name" value="calcineurin-binding protein cabin-1 isoform X1"/>
    <property type="match status" value="1"/>
</dbReference>
<feature type="compositionally biased region" description="Low complexity" evidence="9">
    <location>
        <begin position="1267"/>
        <end position="1276"/>
    </location>
</feature>
<evidence type="ECO:0000256" key="4">
    <source>
        <dbReference type="ARBA" id="ARBA00022803"/>
    </source>
</evidence>
<feature type="compositionally biased region" description="Acidic residues" evidence="9">
    <location>
        <begin position="2012"/>
        <end position="2026"/>
    </location>
</feature>
<reference evidence="11" key="2">
    <citation type="submission" date="2025-08" db="UniProtKB">
        <authorList>
            <consortium name="Ensembl"/>
        </authorList>
    </citation>
    <scope>IDENTIFICATION</scope>
</reference>
<reference evidence="11" key="1">
    <citation type="submission" date="2019-06" db="EMBL/GenBank/DDBJ databases">
        <authorList>
            <consortium name="Wellcome Sanger Institute Data Sharing"/>
        </authorList>
    </citation>
    <scope>NUCLEOTIDE SEQUENCE [LARGE SCALE GENOMIC DNA]</scope>
</reference>
<keyword evidence="2" id="KW-0597">Phosphoprotein</keyword>
<evidence type="ECO:0000256" key="9">
    <source>
        <dbReference type="SAM" id="MobiDB-lite"/>
    </source>
</evidence>
<dbReference type="GO" id="GO:0031491">
    <property type="term" value="F:nucleosome binding"/>
    <property type="evidence" value="ECO:0007669"/>
    <property type="project" value="TreeGrafter"/>
</dbReference>
<keyword evidence="12" id="KW-1185">Reference proteome</keyword>
<keyword evidence="4" id="KW-0802">TPR repeat</keyword>
<feature type="region of interest" description="Disordered" evidence="9">
    <location>
        <begin position="1913"/>
        <end position="1937"/>
    </location>
</feature>
<dbReference type="InterPro" id="IPR015134">
    <property type="entry name" value="MEF2-bd"/>
</dbReference>
<dbReference type="Pfam" id="PF09047">
    <property type="entry name" value="MEF2_binding"/>
    <property type="match status" value="1"/>
</dbReference>
<feature type="compositionally biased region" description="Low complexity" evidence="9">
    <location>
        <begin position="1715"/>
        <end position="1731"/>
    </location>
</feature>
<dbReference type="Ensembl" id="ENSSFAT00005034213.1">
    <property type="protein sequence ID" value="ENSSFAP00005033051.1"/>
    <property type="gene ID" value="ENSSFAG00005013692.1"/>
</dbReference>
<dbReference type="SMART" id="SM00028">
    <property type="entry name" value="TPR"/>
    <property type="match status" value="4"/>
</dbReference>
<dbReference type="PANTHER" id="PTHR15502:SF7">
    <property type="entry name" value="CALCINEURIN-BINDING PROTEIN CABIN-1"/>
    <property type="match status" value="1"/>
</dbReference>
<feature type="region of interest" description="Disordered" evidence="9">
    <location>
        <begin position="1604"/>
        <end position="1756"/>
    </location>
</feature>
<proteinExistence type="predicted"/>
<feature type="region of interest" description="Disordered" evidence="9">
    <location>
        <begin position="1988"/>
        <end position="2026"/>
    </location>
</feature>
<feature type="region of interest" description="Disordered" evidence="9">
    <location>
        <begin position="532"/>
        <end position="551"/>
    </location>
</feature>
<evidence type="ECO:0000313" key="11">
    <source>
        <dbReference type="Ensembl" id="ENSSFAP00005033051.1"/>
    </source>
</evidence>
<evidence type="ECO:0000256" key="8">
    <source>
        <dbReference type="ARBA" id="ARBA00078627"/>
    </source>
</evidence>
<dbReference type="CDD" id="cd13839">
    <property type="entry name" value="MEF2_binding"/>
    <property type="match status" value="1"/>
</dbReference>
<dbReference type="GO" id="GO:0005634">
    <property type="term" value="C:nucleus"/>
    <property type="evidence" value="ECO:0007669"/>
    <property type="project" value="UniProtKB-SubCell"/>
</dbReference>
<dbReference type="FunFam" id="1.25.40.10:FF:000654">
    <property type="entry name" value="Calcineurin-binding protein 1"/>
    <property type="match status" value="1"/>
</dbReference>
<dbReference type="Proteomes" id="UP000472267">
    <property type="component" value="Chromosome 12"/>
</dbReference>
<evidence type="ECO:0000256" key="6">
    <source>
        <dbReference type="ARBA" id="ARBA00023242"/>
    </source>
</evidence>
<dbReference type="InterPro" id="IPR019734">
    <property type="entry name" value="TPR_rpt"/>
</dbReference>
<keyword evidence="3" id="KW-0677">Repeat</keyword>
<reference evidence="11" key="3">
    <citation type="submission" date="2025-09" db="UniProtKB">
        <authorList>
            <consortium name="Ensembl"/>
        </authorList>
    </citation>
    <scope>IDENTIFICATION</scope>
</reference>
<feature type="compositionally biased region" description="Polar residues" evidence="9">
    <location>
        <begin position="1335"/>
        <end position="1352"/>
    </location>
</feature>
<keyword evidence="6" id="KW-0539">Nucleus</keyword>
<dbReference type="GO" id="GO:0006325">
    <property type="term" value="P:chromatin organization"/>
    <property type="evidence" value="ECO:0007669"/>
    <property type="project" value="UniProtKB-KW"/>
</dbReference>
<name>A0A672HUT6_SALFA</name>
<sequence>DPLRSHKSQTKEAQEAEAFALYHKALDLQKHDKFEESAKAYHELLKTPLLKEAMPSDDQRVGLKHPGLMLKYSTFKNLASMSASRDDLETAMEFYLEAVMLDSTDVNMWYKIGLVAVRLVRIPLARHAFEEGLHCNPDHWPCLDNLITILYTLSDYTCCLYFIAKALEKDHCYTKGLVLKEKIFEEQPCLKRDTMQMFKKCDMSIHYVEVEDEERKSIVEEAMEIRRRRQALSKCEPQPDLVLVQPIRCLSWKHVGESLLAMYKHQTTCEPPRPSLGRRIDLSEYKDPNFLQNLPQPSSPVSVAQSMAPLASETNSVLWLVCFLVNMLNCFTASAMEVSLTDKVKKAPKRKRGMEDNGETAKRRSARVRNTKCKKEEKIDFQELLYKYLPSRLRKFDPDNDDESLSNLETQCEGKEDIQPLHGSCVPVDSVEFMESEQQDVHNFLLNNMTNGGILDLMLRYLKAVGQKFMEEWPRGLTAVVLDVYQTWRKHSSGLPNPLLRDCSNQHIREMLAMSLACMELQLEQWLHNKGKTVAPRRGGGDPGSDGNDSEFPGQHFQGDLLLLALGSSQRDLFEDDWLDIMVRVYWLKARSLALQGDMELASESYDVCIGLLQSKPKNADGKHYTINLPNLRADAAISVEEIDKRLKSLERCQSLEEIQRLFESADFESVVRLLQPTLNYGSRSKPLEFVSSAPERPAQLMLLQNSLLRLQDYQQCLECSELALNEALQQLNSATDNSPPSKEEWVSTIGKLLDGIEVCFTKESELLKNVPHFSSMARLANNLIQLIDLSMTISDDPKEPFFFSVLPWIILYRVIKHEEAAFDCMLRQHMSVGDDEDDSDNPMLPSSLMLLNTAHEYLGRRSLCCYSDGVLLKFFVLVLEKEFAASANNESHPYKEELEMALEQCFFCLYAYPSKKSKARYLDDHSSPQVELQWSDALFMFKYFKPKSLPEFDSYKTSTVSAELANLLRRFSGIAPSGDSPILIMDEVAAYIEDMTEKTPCLPAGCAPAPPIINEMYYLLADYHFKNKEQSKAIKFYMHDICVCPDRFDSWAGMALARASRIQDKLNSNELKSDIPIWKHSQAVLNCFKRALEIDSSNLSLWIEYGTISYALHSFASRQLKQWRSELPPEVVKQMEERRDSMLETAFQCFQGASRCEGDSDEEEWLIHYMLGKIAEKRRQPPVEYLQLYKKAAHFLHEEAARYPRKIHYHNPPDLAMEALELHFRLSATILKLLEADEPSLEHELLFTLLVEAATGPFARGEEKSMPSMEKPPSMMDEDFNCSSVHRRNVLSSSLPSVATPGLTSPPYVATPFDHDYAKRKTLRSQDSEVVLLSDSNSTQDAFTDPASSQDSSHKPVCVKASPSSSESTTPVKDVPKVSAEPGPQPLPVPTTPPKPAPPQQAAPQTPASDGKKKPEPPAEVEVPKALPAERADQRRMLLDMCVRALFLCLGRFPQHYKSLYRLAFFYSNSKTHQNLQWARDVLLGSSVPWQQLKHMPAQGLFCERNKTNLFNGIWRIPVDEIDRPGSFASHMNRSIVLLLEVLSQLKDHDTLLKVSFMLQRTPDQGKKYLRDVDRQVLAKRAFFLTVKVLEDNLNSLTGVMVENRPSSEDGKHALPKKPGLTEGACAADTAPRDAPQAQLASPPPSVDKGSKVQDAVGSEGHRAGPEEPMETDTGPWRRPSNATDSQAGQAEAEPSPSVMEPQHKAAESSRTPELSLEELSISSRQQQLQASAPKVTAAAGGADQASLRKPNRKRKLLEDVESGKTLLLDAYRVWQQGQKVMTYDLGRIEKIMSETYMLIKQVDEDVALDQAVKFCQIQLATSAQRQSAGDAPTTPKYAKEHRDLFFPAALPTPVLLDQPQHRRAAAAPTAAMAFLPHTGTLSRSHYLSPCVEGCVKVLAVWMEFCSGANQQQHASSEQSKLPDPSRIRSRVPPNMPKLFIPSTVTKFPPEITVTPPTPTLLSPKGSISEETKQRLKNVILSSQSAATVKKDTLSQPALEVQETSSQESSLESEESDEEDDYMDV</sequence>